<evidence type="ECO:0000256" key="5">
    <source>
        <dbReference type="ARBA" id="ARBA00023136"/>
    </source>
</evidence>
<organism evidence="8 9">
    <name type="scientific">Papio anubis</name>
    <name type="common">Olive baboon</name>
    <dbReference type="NCBI Taxonomy" id="9555"/>
    <lineage>
        <taxon>Eukaryota</taxon>
        <taxon>Metazoa</taxon>
        <taxon>Chordata</taxon>
        <taxon>Craniata</taxon>
        <taxon>Vertebrata</taxon>
        <taxon>Euteleostomi</taxon>
        <taxon>Mammalia</taxon>
        <taxon>Eutheria</taxon>
        <taxon>Euarchontoglires</taxon>
        <taxon>Primates</taxon>
        <taxon>Haplorrhini</taxon>
        <taxon>Catarrhini</taxon>
        <taxon>Cercopithecidae</taxon>
        <taxon>Cercopithecinae</taxon>
        <taxon>Papio</taxon>
    </lineage>
</organism>
<keyword evidence="5 7" id="KW-0472">Membrane</keyword>
<keyword evidence="4 7" id="KW-1133">Transmembrane helix</keyword>
<evidence type="ECO:0000256" key="7">
    <source>
        <dbReference type="SAM" id="Phobius"/>
    </source>
</evidence>
<dbReference type="Bgee" id="ENSPANG00000017776">
    <property type="expression patterns" value="Expressed in cerebellum and 24 other cell types or tissues"/>
</dbReference>
<dbReference type="Proteomes" id="UP000028761">
    <property type="component" value="Chromosome 6"/>
</dbReference>
<evidence type="ECO:0000256" key="6">
    <source>
        <dbReference type="SAM" id="MobiDB-lite"/>
    </source>
</evidence>
<proteinExistence type="inferred from homology"/>
<evidence type="ECO:0000256" key="2">
    <source>
        <dbReference type="ARBA" id="ARBA00009583"/>
    </source>
</evidence>
<dbReference type="PANTHER" id="PTHR31893">
    <property type="entry name" value="TRANSMEMBRANE PROTEIN 151 HOMOLOG"/>
    <property type="match status" value="1"/>
</dbReference>
<evidence type="ECO:0000313" key="9">
    <source>
        <dbReference type="Proteomes" id="UP000028761"/>
    </source>
</evidence>
<feature type="compositionally biased region" description="Gly residues" evidence="6">
    <location>
        <begin position="12"/>
        <end position="23"/>
    </location>
</feature>
<reference evidence="8" key="2">
    <citation type="submission" date="2025-08" db="UniProtKB">
        <authorList>
            <consortium name="Ensembl"/>
        </authorList>
    </citation>
    <scope>IDENTIFICATION</scope>
</reference>
<dbReference type="GeneTree" id="ENSGT00390000013762"/>
<gene>
    <name evidence="8" type="primary">TMEM151B</name>
</gene>
<evidence type="ECO:0000313" key="8">
    <source>
        <dbReference type="Ensembl" id="ENSPANP00000035721.1"/>
    </source>
</evidence>
<evidence type="ECO:0000256" key="1">
    <source>
        <dbReference type="ARBA" id="ARBA00004141"/>
    </source>
</evidence>
<feature type="transmembrane region" description="Helical" evidence="7">
    <location>
        <begin position="114"/>
        <end position="131"/>
    </location>
</feature>
<dbReference type="ExpressionAtlas" id="A0A2I3MJ42">
    <property type="expression patterns" value="baseline"/>
</dbReference>
<dbReference type="AlphaFoldDB" id="A0A2I3MJ42"/>
<keyword evidence="9" id="KW-1185">Reference proteome</keyword>
<dbReference type="GO" id="GO:0016020">
    <property type="term" value="C:membrane"/>
    <property type="evidence" value="ECO:0007669"/>
    <property type="project" value="UniProtKB-SubCell"/>
</dbReference>
<dbReference type="Pfam" id="PF14857">
    <property type="entry name" value="TMEM151"/>
    <property type="match status" value="1"/>
</dbReference>
<feature type="transmembrane region" description="Helical" evidence="7">
    <location>
        <begin position="67"/>
        <end position="94"/>
    </location>
</feature>
<accession>A0A2I3MJ42</accession>
<sequence length="224" mass="24309">MSPPGSAAGESAAGGGGGGGGPGVPEELTAAAAAAAAAADEGPAREEQRPIQPSFTKSLCRESHWKCLLLSLLMYGCLGAVAWCHVTTVTRLTFSSAYQGNSLMYHDSPCSNGYVYIPLAFLLMLYAVYLVECWHCQARHELQHRVDVSSVRERVGRMQQATPCIWWKAISYHYVRRTRQVTRYRNGDAYTTTQAPGCLGSQVVPLRSPWRNAQLDGGSDEEPA</sequence>
<evidence type="ECO:0000256" key="4">
    <source>
        <dbReference type="ARBA" id="ARBA00022989"/>
    </source>
</evidence>
<keyword evidence="3 7" id="KW-0812">Transmembrane</keyword>
<dbReference type="InterPro" id="IPR026767">
    <property type="entry name" value="Tmem151"/>
</dbReference>
<dbReference type="Ensembl" id="ENSPANT00000038108.2">
    <property type="protein sequence ID" value="ENSPANP00000035721.1"/>
    <property type="gene ID" value="ENSPANG00000017776.3"/>
</dbReference>
<dbReference type="PANTHER" id="PTHR31893:SF4">
    <property type="entry name" value="TRANSMEMBRANE PROTEIN 151B"/>
    <property type="match status" value="1"/>
</dbReference>
<feature type="compositionally biased region" description="Low complexity" evidence="6">
    <location>
        <begin position="1"/>
        <end position="11"/>
    </location>
</feature>
<reference evidence="8" key="3">
    <citation type="submission" date="2025-09" db="UniProtKB">
        <authorList>
            <consortium name="Ensembl"/>
        </authorList>
    </citation>
    <scope>IDENTIFICATION</scope>
</reference>
<name>A0A2I3MJ42_PAPAN</name>
<evidence type="ECO:0000256" key="3">
    <source>
        <dbReference type="ARBA" id="ARBA00022692"/>
    </source>
</evidence>
<comment type="similarity">
    <text evidence="2">Belongs to the TMEM151 family.</text>
</comment>
<reference evidence="8 9" key="1">
    <citation type="submission" date="2012-03" db="EMBL/GenBank/DDBJ databases">
        <title>Whole Genome Assembly of Papio anubis.</title>
        <authorList>
            <person name="Liu Y.L."/>
            <person name="Abraham K.A."/>
            <person name="Akbar H.A."/>
            <person name="Ali S.A."/>
            <person name="Anosike U.A."/>
            <person name="Aqrawi P.A."/>
            <person name="Arias F.A."/>
            <person name="Attaway T.A."/>
            <person name="Awwad R.A."/>
            <person name="Babu C.B."/>
            <person name="Bandaranaike D.B."/>
            <person name="Battles P.B."/>
            <person name="Bell A.B."/>
            <person name="Beltran B.B."/>
            <person name="Berhane-Mersha D.B."/>
            <person name="Bess C.B."/>
            <person name="Bickham C.B."/>
            <person name="Bolden T.B."/>
            <person name="Carter K.C."/>
            <person name="Chau D.C."/>
            <person name="Chavez A.C."/>
            <person name="Clerc-Blankenburg K.C."/>
            <person name="Coyle M.C."/>
            <person name="Dao M.D."/>
            <person name="Davila M.L.D."/>
            <person name="Davy-Carroll L.D."/>
            <person name="Denson S.D."/>
            <person name="Dinh H.D."/>
            <person name="Fernandez S.F."/>
            <person name="Fernando P.F."/>
            <person name="Forbes L.F."/>
            <person name="Francis C.F."/>
            <person name="Francisco L.F."/>
            <person name="Fu Q.F."/>
            <person name="Garcia-Iii R.G."/>
            <person name="Garrett T.G."/>
            <person name="Gross S.G."/>
            <person name="Gubbala S.G."/>
            <person name="Hirani K.H."/>
            <person name="Hogues M.H."/>
            <person name="Hollins B.H."/>
            <person name="Jackson L.J."/>
            <person name="Javaid M.J."/>
            <person name="Jhangiani S.J."/>
            <person name="Johnson A.J."/>
            <person name="Johnson B.J."/>
            <person name="Jones J.J."/>
            <person name="Joshi V.J."/>
            <person name="Kalu J.K."/>
            <person name="Khan N.K."/>
            <person name="Korchina V.K."/>
            <person name="Kovar C.K."/>
            <person name="Lago L.L."/>
            <person name="Lara F.L."/>
            <person name="Le T.-K.L."/>
            <person name="Lee S.L."/>
            <person name="Legall-Iii F.L."/>
            <person name="Lemon S.L."/>
            <person name="Liu J.L."/>
            <person name="Liu Y.-S.L."/>
            <person name="Liyanage D.L."/>
            <person name="Lopez J.L."/>
            <person name="Lorensuhewa L.L."/>
            <person name="Mata R.M."/>
            <person name="Mathew T.M."/>
            <person name="Mercado C.M."/>
            <person name="Mercado I.M."/>
            <person name="Morales K.M."/>
            <person name="Morgan M.M."/>
            <person name="Munidasa M.M."/>
            <person name="Ngo D.N."/>
            <person name="Nguyen L.N."/>
            <person name="Nguyen T.N."/>
            <person name="Nguyen N.N."/>
            <person name="Obregon M.O."/>
            <person name="Okwuonu G.O."/>
            <person name="Ongeri F.O."/>
            <person name="Onwere C.O."/>
            <person name="Osifeso I.O."/>
            <person name="Parra A.P."/>
            <person name="Patil S.P."/>
            <person name="Perez A.P."/>
            <person name="Perez Y.P."/>
            <person name="Pham C.P."/>
            <person name="Pu L.-L.P."/>
            <person name="Puazo M.P."/>
            <person name="Quiroz J.Q."/>
            <person name="Rouhana J.R."/>
            <person name="Ruiz M.R."/>
            <person name="Ruiz S.-J.R."/>
            <person name="Saada N.S."/>
            <person name="Santibanez J.S."/>
            <person name="Scheel M.S."/>
            <person name="Schneider B.S."/>
            <person name="Simmons D.S."/>
            <person name="Sisson I.S."/>
            <person name="Tang L.-Y.T."/>
            <person name="Thornton R.T."/>
            <person name="Tisius J.T."/>
            <person name="Toledanes G.T."/>
            <person name="Trejos Z.T."/>
            <person name="Usmani K.U."/>
            <person name="Varghese R.V."/>
            <person name="Vattathil S.V."/>
            <person name="Vee V.V."/>
            <person name="Walker D.W."/>
            <person name="Weissenberger G.W."/>
            <person name="White C.W."/>
            <person name="Williams A.W."/>
            <person name="Woodworth J.W."/>
            <person name="Wright R.W."/>
            <person name="Zhu Y.Z."/>
            <person name="Han Y.H."/>
            <person name="Newsham I.N."/>
            <person name="Nazareth L.N."/>
            <person name="Worley K.W."/>
            <person name="Muzny D.M."/>
            <person name="Rogers J.R."/>
            <person name="Gibbs R.G."/>
        </authorList>
    </citation>
    <scope>NUCLEOTIDE SEQUENCE [LARGE SCALE GENOMIC DNA]</scope>
</reference>
<comment type="subcellular location">
    <subcellularLocation>
        <location evidence="1">Membrane</location>
        <topology evidence="1">Multi-pass membrane protein</topology>
    </subcellularLocation>
</comment>
<feature type="region of interest" description="Disordered" evidence="6">
    <location>
        <begin position="1"/>
        <end position="26"/>
    </location>
</feature>
<protein>
    <submittedName>
        <fullName evidence="8">Transmembrane protein 151B</fullName>
    </submittedName>
</protein>